<sequence length="172" mass="19960">MKAIFSFGQREPWIVGPLHLRIYRIHPIKACLELKSTACKTRGTWKRVQRRHWLVANVMATIPAIITSQGWYSYITHGTMRSHGGKKVLTSGWLLIARACSFEAKPGRGRLWARIGKWSMKLRPAMLHRDPYLRRCRVENTGFLLPVMTNNMLLNALHHNHPTTLEESWHLD</sequence>
<dbReference type="EMBL" id="JAYMYQ010000003">
    <property type="protein sequence ID" value="KAK7343323.1"/>
    <property type="molecule type" value="Genomic_DNA"/>
</dbReference>
<evidence type="ECO:0000313" key="2">
    <source>
        <dbReference type="EMBL" id="KAK7343323.1"/>
    </source>
</evidence>
<dbReference type="Proteomes" id="UP001367508">
    <property type="component" value="Unassembled WGS sequence"/>
</dbReference>
<keyword evidence="1" id="KW-0472">Membrane</keyword>
<protein>
    <submittedName>
        <fullName evidence="2">Uncharacterized protein</fullName>
    </submittedName>
</protein>
<keyword evidence="1" id="KW-1133">Transmembrane helix</keyword>
<proteinExistence type="predicted"/>
<comment type="caution">
    <text evidence="2">The sequence shown here is derived from an EMBL/GenBank/DDBJ whole genome shotgun (WGS) entry which is preliminary data.</text>
</comment>
<keyword evidence="3" id="KW-1185">Reference proteome</keyword>
<name>A0AAN9QU53_CANGL</name>
<dbReference type="AlphaFoldDB" id="A0AAN9QU53"/>
<feature type="transmembrane region" description="Helical" evidence="1">
    <location>
        <begin position="52"/>
        <end position="72"/>
    </location>
</feature>
<organism evidence="2 3">
    <name type="scientific">Canavalia gladiata</name>
    <name type="common">Sword bean</name>
    <name type="synonym">Dolichos gladiatus</name>
    <dbReference type="NCBI Taxonomy" id="3824"/>
    <lineage>
        <taxon>Eukaryota</taxon>
        <taxon>Viridiplantae</taxon>
        <taxon>Streptophyta</taxon>
        <taxon>Embryophyta</taxon>
        <taxon>Tracheophyta</taxon>
        <taxon>Spermatophyta</taxon>
        <taxon>Magnoliopsida</taxon>
        <taxon>eudicotyledons</taxon>
        <taxon>Gunneridae</taxon>
        <taxon>Pentapetalae</taxon>
        <taxon>rosids</taxon>
        <taxon>fabids</taxon>
        <taxon>Fabales</taxon>
        <taxon>Fabaceae</taxon>
        <taxon>Papilionoideae</taxon>
        <taxon>50 kb inversion clade</taxon>
        <taxon>NPAAA clade</taxon>
        <taxon>indigoferoid/millettioid clade</taxon>
        <taxon>Phaseoleae</taxon>
        <taxon>Canavalia</taxon>
    </lineage>
</organism>
<accession>A0AAN9QU53</accession>
<evidence type="ECO:0000313" key="3">
    <source>
        <dbReference type="Proteomes" id="UP001367508"/>
    </source>
</evidence>
<gene>
    <name evidence="2" type="ORF">VNO77_11980</name>
</gene>
<evidence type="ECO:0000256" key="1">
    <source>
        <dbReference type="SAM" id="Phobius"/>
    </source>
</evidence>
<reference evidence="2 3" key="1">
    <citation type="submission" date="2024-01" db="EMBL/GenBank/DDBJ databases">
        <title>The genomes of 5 underutilized Papilionoideae crops provide insights into root nodulation and disease resistanc.</title>
        <authorList>
            <person name="Jiang F."/>
        </authorList>
    </citation>
    <scope>NUCLEOTIDE SEQUENCE [LARGE SCALE GENOMIC DNA]</scope>
    <source>
        <strain evidence="2">LVBAO_FW01</strain>
        <tissue evidence="2">Leaves</tissue>
    </source>
</reference>
<keyword evidence="1" id="KW-0812">Transmembrane</keyword>